<comment type="caution">
    <text evidence="2">The sequence shown here is derived from an EMBL/GenBank/DDBJ whole genome shotgun (WGS) entry which is preliminary data.</text>
</comment>
<sequence length="184" mass="20434">MVCGRLPRLLASREQKATGCYQRDPVGGGLAPFISLGDEPLKRVIVTPAVYPRLVEFLHFDIQSTGQKSHRVYSRIPPVRTSSELTVRCRANAPTPRDAEQRAGRARVRAACARTQVEAYTRRLPEEGLEAVALHEDPGEEPFCSPADAPVATGCRRERRPVAHPTRETRNGKEDREGSGRRRA</sequence>
<reference evidence="2" key="1">
    <citation type="submission" date="2021-01" db="EMBL/GenBank/DDBJ databases">
        <authorList>
            <person name="Li R."/>
            <person name="Bekaert M."/>
        </authorList>
    </citation>
    <scope>NUCLEOTIDE SEQUENCE</scope>
    <source>
        <strain evidence="2">Farmed</strain>
    </source>
</reference>
<name>A0A812B4K5_ACAPH</name>
<feature type="region of interest" description="Disordered" evidence="1">
    <location>
        <begin position="134"/>
        <end position="184"/>
    </location>
</feature>
<dbReference type="Proteomes" id="UP000597762">
    <property type="component" value="Unassembled WGS sequence"/>
</dbReference>
<dbReference type="AlphaFoldDB" id="A0A812B4K5"/>
<proteinExistence type="predicted"/>
<evidence type="ECO:0000256" key="1">
    <source>
        <dbReference type="SAM" id="MobiDB-lite"/>
    </source>
</evidence>
<accession>A0A812B4K5</accession>
<gene>
    <name evidence="2" type="ORF">SPHA_12785</name>
</gene>
<keyword evidence="3" id="KW-1185">Reference proteome</keyword>
<organism evidence="2 3">
    <name type="scientific">Acanthosepion pharaonis</name>
    <name type="common">Pharaoh cuttlefish</name>
    <name type="synonym">Sepia pharaonis</name>
    <dbReference type="NCBI Taxonomy" id="158019"/>
    <lineage>
        <taxon>Eukaryota</taxon>
        <taxon>Metazoa</taxon>
        <taxon>Spiralia</taxon>
        <taxon>Lophotrochozoa</taxon>
        <taxon>Mollusca</taxon>
        <taxon>Cephalopoda</taxon>
        <taxon>Coleoidea</taxon>
        <taxon>Decapodiformes</taxon>
        <taxon>Sepiida</taxon>
        <taxon>Sepiina</taxon>
        <taxon>Sepiidae</taxon>
        <taxon>Acanthosepion</taxon>
    </lineage>
</organism>
<evidence type="ECO:0000313" key="3">
    <source>
        <dbReference type="Proteomes" id="UP000597762"/>
    </source>
</evidence>
<protein>
    <submittedName>
        <fullName evidence="2">Uncharacterized protein</fullName>
    </submittedName>
</protein>
<dbReference type="OrthoDB" id="2306559at2759"/>
<dbReference type="EMBL" id="CAHIKZ030000427">
    <property type="protein sequence ID" value="CAE1173743.1"/>
    <property type="molecule type" value="Genomic_DNA"/>
</dbReference>
<evidence type="ECO:0000313" key="2">
    <source>
        <dbReference type="EMBL" id="CAE1173743.1"/>
    </source>
</evidence>
<feature type="compositionally biased region" description="Basic and acidic residues" evidence="1">
    <location>
        <begin position="165"/>
        <end position="184"/>
    </location>
</feature>